<evidence type="ECO:0000313" key="6">
    <source>
        <dbReference type="Proteomes" id="UP000631312"/>
    </source>
</evidence>
<dbReference type="AlphaFoldDB" id="A0A7W7MIX4"/>
<dbReference type="Gene3D" id="3.30.1340.30">
    <property type="match status" value="1"/>
</dbReference>
<feature type="domain" description="BON" evidence="2">
    <location>
        <begin position="22"/>
        <end position="90"/>
    </location>
</feature>
<feature type="transmembrane region" description="Helical" evidence="1">
    <location>
        <begin position="147"/>
        <end position="166"/>
    </location>
</feature>
<reference evidence="3 6" key="2">
    <citation type="submission" date="2021-01" db="EMBL/GenBank/DDBJ databases">
        <title>Whole genome shotgun sequence of Actinoplanes lobatus NBRC 12513.</title>
        <authorList>
            <person name="Komaki H."/>
            <person name="Tamura T."/>
        </authorList>
    </citation>
    <scope>NUCLEOTIDE SEQUENCE [LARGE SCALE GENOMIC DNA]</scope>
    <source>
        <strain evidence="3 6">NBRC 12513</strain>
    </source>
</reference>
<keyword evidence="6" id="KW-1185">Reference proteome</keyword>
<evidence type="ECO:0000256" key="1">
    <source>
        <dbReference type="SAM" id="Phobius"/>
    </source>
</evidence>
<gene>
    <name evidence="3" type="ORF">Alo02nite_62790</name>
    <name evidence="4" type="ORF">BJ964_005962</name>
</gene>
<name>A0A7W7MIX4_9ACTN</name>
<dbReference type="Pfam" id="PF04972">
    <property type="entry name" value="BON"/>
    <property type="match status" value="1"/>
</dbReference>
<organism evidence="4 5">
    <name type="scientific">Actinoplanes lobatus</name>
    <dbReference type="NCBI Taxonomy" id="113568"/>
    <lineage>
        <taxon>Bacteria</taxon>
        <taxon>Bacillati</taxon>
        <taxon>Actinomycetota</taxon>
        <taxon>Actinomycetes</taxon>
        <taxon>Micromonosporales</taxon>
        <taxon>Micromonosporaceae</taxon>
        <taxon>Actinoplanes</taxon>
    </lineage>
</organism>
<evidence type="ECO:0000313" key="4">
    <source>
        <dbReference type="EMBL" id="MBB4751801.1"/>
    </source>
</evidence>
<proteinExistence type="predicted"/>
<dbReference type="Proteomes" id="UP000631312">
    <property type="component" value="Unassembled WGS sequence"/>
</dbReference>
<keyword evidence="1" id="KW-1133">Transmembrane helix</keyword>
<comment type="caution">
    <text evidence="4">The sequence shown here is derived from an EMBL/GenBank/DDBJ whole genome shotgun (WGS) entry which is preliminary data.</text>
</comment>
<feature type="transmembrane region" description="Helical" evidence="1">
    <location>
        <begin position="121"/>
        <end position="141"/>
    </location>
</feature>
<sequence>MWPLPSEDGHAFDRKARPATRPDVELTCRVIQRILDDPRLAGERITVEAQNGVVTLIGTATSPQARVTAADLARATPGVTDICNRLKPARVPATPGRPDPFDELVAQWGGVIERRPMRLRLLLAAAAATAVTTVLALVLLLPRYGGVTLAAVLPGLLITVTLIRAARRRSRTSR</sequence>
<protein>
    <recommendedName>
        <fullName evidence="2">BON domain-containing protein</fullName>
    </recommendedName>
</protein>
<dbReference type="Proteomes" id="UP000590511">
    <property type="component" value="Unassembled WGS sequence"/>
</dbReference>
<dbReference type="InterPro" id="IPR007055">
    <property type="entry name" value="BON_dom"/>
</dbReference>
<dbReference type="EMBL" id="BOMP01000105">
    <property type="protein sequence ID" value="GIE43381.1"/>
    <property type="molecule type" value="Genomic_DNA"/>
</dbReference>
<dbReference type="RefSeq" id="WP_188123783.1">
    <property type="nucleotide sequence ID" value="NZ_BOMP01000105.1"/>
</dbReference>
<accession>A0A7W7MIX4</accession>
<evidence type="ECO:0000313" key="3">
    <source>
        <dbReference type="EMBL" id="GIE43381.1"/>
    </source>
</evidence>
<evidence type="ECO:0000313" key="5">
    <source>
        <dbReference type="Proteomes" id="UP000590511"/>
    </source>
</evidence>
<keyword evidence="1" id="KW-0812">Transmembrane</keyword>
<dbReference type="PROSITE" id="PS50914">
    <property type="entry name" value="BON"/>
    <property type="match status" value="1"/>
</dbReference>
<keyword evidence="1" id="KW-0472">Membrane</keyword>
<evidence type="ECO:0000259" key="2">
    <source>
        <dbReference type="PROSITE" id="PS50914"/>
    </source>
</evidence>
<reference evidence="4 5" key="1">
    <citation type="submission" date="2020-08" db="EMBL/GenBank/DDBJ databases">
        <title>Sequencing the genomes of 1000 actinobacteria strains.</title>
        <authorList>
            <person name="Klenk H.-P."/>
        </authorList>
    </citation>
    <scope>NUCLEOTIDE SEQUENCE [LARGE SCALE GENOMIC DNA]</scope>
    <source>
        <strain evidence="4 5">DSM 43150</strain>
    </source>
</reference>
<dbReference type="EMBL" id="JACHNC010000001">
    <property type="protein sequence ID" value="MBB4751801.1"/>
    <property type="molecule type" value="Genomic_DNA"/>
</dbReference>